<dbReference type="Proteomes" id="UP000615234">
    <property type="component" value="Unassembled WGS sequence"/>
</dbReference>
<keyword evidence="3" id="KW-1185">Reference proteome</keyword>
<dbReference type="InterPro" id="IPR041025">
    <property type="entry name" value="HNH_repeat"/>
</dbReference>
<name>A0A8I0DR56_9FIRM</name>
<dbReference type="RefSeq" id="WP_021944214.1">
    <property type="nucleotide sequence ID" value="NZ_JACOOX010000001.1"/>
</dbReference>
<reference evidence="2 3" key="1">
    <citation type="submission" date="2020-08" db="EMBL/GenBank/DDBJ databases">
        <title>Genome public.</title>
        <authorList>
            <person name="Liu C."/>
            <person name="Sun Q."/>
        </authorList>
    </citation>
    <scope>NUCLEOTIDE SEQUENCE [LARGE SCALE GENOMIC DNA]</scope>
    <source>
        <strain evidence="2 3">NSJ-10</strain>
    </source>
</reference>
<proteinExistence type="predicted"/>
<feature type="compositionally biased region" description="Basic and acidic residues" evidence="1">
    <location>
        <begin position="82"/>
        <end position="98"/>
    </location>
</feature>
<evidence type="ECO:0000313" key="3">
    <source>
        <dbReference type="Proteomes" id="UP000615234"/>
    </source>
</evidence>
<organism evidence="2 3">
    <name type="scientific">Coprococcus hominis</name>
    <name type="common">ex Liu et al. 2022</name>
    <dbReference type="NCBI Taxonomy" id="2763039"/>
    <lineage>
        <taxon>Bacteria</taxon>
        <taxon>Bacillati</taxon>
        <taxon>Bacillota</taxon>
        <taxon>Clostridia</taxon>
        <taxon>Lachnospirales</taxon>
        <taxon>Lachnospiraceae</taxon>
        <taxon>Coprococcus</taxon>
    </lineage>
</organism>
<feature type="region of interest" description="Disordered" evidence="1">
    <location>
        <begin position="76"/>
        <end position="98"/>
    </location>
</feature>
<dbReference type="AlphaFoldDB" id="A0A8I0DR56"/>
<gene>
    <name evidence="2" type="ORF">H8S09_02370</name>
</gene>
<sequence>MAENDLTKENCMEMLRATYKQLERYPKKSDFTVEEVAAVKSYFGPWPRALEACGILPDRSAEREAAKLQKRIAAKRRQTQYKLERQGRLKEQTDDKKQ</sequence>
<dbReference type="Pfam" id="PF18780">
    <property type="entry name" value="HNH_repeat"/>
    <property type="match status" value="1"/>
</dbReference>
<evidence type="ECO:0000313" key="2">
    <source>
        <dbReference type="EMBL" id="MBC5661748.1"/>
    </source>
</evidence>
<comment type="caution">
    <text evidence="2">The sequence shown here is derived from an EMBL/GenBank/DDBJ whole genome shotgun (WGS) entry which is preliminary data.</text>
</comment>
<dbReference type="EMBL" id="JACOOX010000001">
    <property type="protein sequence ID" value="MBC5661748.1"/>
    <property type="molecule type" value="Genomic_DNA"/>
</dbReference>
<protein>
    <submittedName>
        <fullName evidence="2">Uncharacterized protein</fullName>
    </submittedName>
</protein>
<accession>A0A8I0DR56</accession>
<evidence type="ECO:0000256" key="1">
    <source>
        <dbReference type="SAM" id="MobiDB-lite"/>
    </source>
</evidence>